<gene>
    <name evidence="1" type="ORF">EEI45_04950</name>
</gene>
<sequence>MAGEKAKVSKEIVNIIDEEARNYTEMSQRAQKEKVDSELSAYKIQVEYSIKSRIRSIKDREEKKRSRVESELRFSVQKRLRMRRQELLDSFGNEIKEKVVHFRKSEDYKNYLDQCLDGLNLDPTLPVVISICREDQLLFDVKNATIEFIELELGGFLCEVGNVVYDYTLDSRFNDAMKYFVQESQLWI</sequence>
<name>A0A3S8RMU8_9FIRM</name>
<dbReference type="EMBL" id="CP034234">
    <property type="protein sequence ID" value="AZK44179.1"/>
    <property type="molecule type" value="Genomic_DNA"/>
</dbReference>
<organism evidence="1 2">
    <name type="scientific">Erysipelothrix piscisicarius</name>
    <dbReference type="NCBI Taxonomy" id="2485784"/>
    <lineage>
        <taxon>Bacteria</taxon>
        <taxon>Bacillati</taxon>
        <taxon>Bacillota</taxon>
        <taxon>Erysipelotrichia</taxon>
        <taxon>Erysipelotrichales</taxon>
        <taxon>Erysipelotrichaceae</taxon>
        <taxon>Erysipelothrix</taxon>
    </lineage>
</organism>
<reference evidence="1 2" key="1">
    <citation type="journal article" date="2020" name="Int. J. Syst. Evol. Microbiol.">
        <title>Description of Erysipelothrix piscisicarius sp. nov., an emergent fish pathogen, and assessment of virulence using a tiger barb (Puntigrus tetrazona) infection model.</title>
        <authorList>
            <person name="Pomaranski E.K."/>
            <person name="Griffin M.J."/>
            <person name="Camus A.C."/>
            <person name="Armwood A.R."/>
            <person name="Shelley J."/>
            <person name="Waldbieser G.C."/>
            <person name="LaFrentz B.R."/>
            <person name="Garcia J.C."/>
            <person name="Yanong R."/>
            <person name="Soto E."/>
        </authorList>
    </citation>
    <scope>NUCLEOTIDE SEQUENCE [LARGE SCALE GENOMIC DNA]</scope>
    <source>
        <strain evidence="1 2">15TAL0474</strain>
    </source>
</reference>
<keyword evidence="2" id="KW-1185">Reference proteome</keyword>
<dbReference type="RefSeq" id="WP_125164359.1">
    <property type="nucleotide sequence ID" value="NZ_CP034234.1"/>
</dbReference>
<dbReference type="Proteomes" id="UP000278804">
    <property type="component" value="Chromosome"/>
</dbReference>
<dbReference type="KEGG" id="eri:EEI45_04950"/>
<evidence type="ECO:0000313" key="2">
    <source>
        <dbReference type="Proteomes" id="UP000278804"/>
    </source>
</evidence>
<accession>A0A3S8RMU8</accession>
<dbReference type="SUPFAM" id="SSF160527">
    <property type="entry name" value="V-type ATPase subunit E-like"/>
    <property type="match status" value="1"/>
</dbReference>
<evidence type="ECO:0000313" key="1">
    <source>
        <dbReference type="EMBL" id="AZK44179.1"/>
    </source>
</evidence>
<protein>
    <submittedName>
        <fullName evidence="1">ATPase</fullName>
    </submittedName>
</protein>
<proteinExistence type="predicted"/>
<dbReference type="AlphaFoldDB" id="A0A3S8RMU8"/>